<sequence length="191" mass="21298">MNVEYRKFCDVGISPDMMDMYDKMFKGSTSVGNCVMNPSSTILLEETVGDSEHDRLTIDMENDESSQGDQDRGKKRINDDSDIHNGVVGMSKGKKGKLGGAAKLSKQIDQLVEVVESRSTTTSMHRSLQGTSIVEVMEAVTTLLGAEKGSQLWWFATKLFCSQDKREMFSVITDLDLKLQFLILNQKKAEN</sequence>
<dbReference type="Proteomes" id="UP001281410">
    <property type="component" value="Unassembled WGS sequence"/>
</dbReference>
<evidence type="ECO:0000256" key="1">
    <source>
        <dbReference type="SAM" id="MobiDB-lite"/>
    </source>
</evidence>
<evidence type="ECO:0000313" key="2">
    <source>
        <dbReference type="EMBL" id="KAK3226908.1"/>
    </source>
</evidence>
<reference evidence="2" key="1">
    <citation type="journal article" date="2023" name="Plant J.">
        <title>Genome sequences and population genomics provide insights into the demographic history, inbreeding, and mutation load of two 'living fossil' tree species of Dipteronia.</title>
        <authorList>
            <person name="Feng Y."/>
            <person name="Comes H.P."/>
            <person name="Chen J."/>
            <person name="Zhu S."/>
            <person name="Lu R."/>
            <person name="Zhang X."/>
            <person name="Li P."/>
            <person name="Qiu J."/>
            <person name="Olsen K.M."/>
            <person name="Qiu Y."/>
        </authorList>
    </citation>
    <scope>NUCLEOTIDE SEQUENCE</scope>
    <source>
        <strain evidence="2">NBL</strain>
    </source>
</reference>
<name>A0AAE0AZW8_9ROSI</name>
<accession>A0AAE0AZW8</accession>
<keyword evidence="3" id="KW-1185">Reference proteome</keyword>
<proteinExistence type="predicted"/>
<feature type="region of interest" description="Disordered" evidence="1">
    <location>
        <begin position="56"/>
        <end position="89"/>
    </location>
</feature>
<dbReference type="EMBL" id="JANJYJ010000002">
    <property type="protein sequence ID" value="KAK3226908.1"/>
    <property type="molecule type" value="Genomic_DNA"/>
</dbReference>
<dbReference type="AlphaFoldDB" id="A0AAE0AZW8"/>
<comment type="caution">
    <text evidence="2">The sequence shown here is derived from an EMBL/GenBank/DDBJ whole genome shotgun (WGS) entry which is preliminary data.</text>
</comment>
<dbReference type="PANTHER" id="PTHR47851:SF5">
    <property type="entry name" value="MYB_SANT-LIKE DOMAIN-CONTAINING PROTEIN"/>
    <property type="match status" value="1"/>
</dbReference>
<gene>
    <name evidence="2" type="ORF">Dsin_006770</name>
</gene>
<feature type="compositionally biased region" description="Basic and acidic residues" evidence="1">
    <location>
        <begin position="69"/>
        <end position="83"/>
    </location>
</feature>
<protein>
    <submittedName>
        <fullName evidence="2">Uncharacterized protein</fullName>
    </submittedName>
</protein>
<dbReference type="PANTHER" id="PTHR47851">
    <property type="entry name" value="OS06G0588700 PROTEIN-RELATED"/>
    <property type="match status" value="1"/>
</dbReference>
<evidence type="ECO:0000313" key="3">
    <source>
        <dbReference type="Proteomes" id="UP001281410"/>
    </source>
</evidence>
<organism evidence="2 3">
    <name type="scientific">Dipteronia sinensis</name>
    <dbReference type="NCBI Taxonomy" id="43782"/>
    <lineage>
        <taxon>Eukaryota</taxon>
        <taxon>Viridiplantae</taxon>
        <taxon>Streptophyta</taxon>
        <taxon>Embryophyta</taxon>
        <taxon>Tracheophyta</taxon>
        <taxon>Spermatophyta</taxon>
        <taxon>Magnoliopsida</taxon>
        <taxon>eudicotyledons</taxon>
        <taxon>Gunneridae</taxon>
        <taxon>Pentapetalae</taxon>
        <taxon>rosids</taxon>
        <taxon>malvids</taxon>
        <taxon>Sapindales</taxon>
        <taxon>Sapindaceae</taxon>
        <taxon>Hippocastanoideae</taxon>
        <taxon>Acereae</taxon>
        <taxon>Dipteronia</taxon>
    </lineage>
</organism>